<accession>A0A255GUD4</accession>
<dbReference type="EMBL" id="NMVO01000002">
    <property type="protein sequence ID" value="OYO16764.1"/>
    <property type="molecule type" value="Genomic_DNA"/>
</dbReference>
<comment type="caution">
    <text evidence="3">The sequence shown here is derived from an EMBL/GenBank/DDBJ whole genome shotgun (WGS) entry which is preliminary data.</text>
</comment>
<feature type="transmembrane region" description="Helical" evidence="2">
    <location>
        <begin position="72"/>
        <end position="97"/>
    </location>
</feature>
<feature type="region of interest" description="Disordered" evidence="1">
    <location>
        <begin position="103"/>
        <end position="127"/>
    </location>
</feature>
<name>A0A255GUD4_9ACTN</name>
<dbReference type="RefSeq" id="WP_094356323.1">
    <property type="nucleotide sequence ID" value="NZ_NMVK01000007.1"/>
</dbReference>
<evidence type="ECO:0000256" key="2">
    <source>
        <dbReference type="SAM" id="Phobius"/>
    </source>
</evidence>
<sequence>MGSTSVAQIGLIVSVMSIAFTLATLAVLIFAIVKTGGTVRVLVVVAGVLMLLARASFPAVTALASDSADRVLIVLVPQIVASVLGLASTVCLVLAVVKAWGGRQGAQSTHPPGPPGAYLQQTQQPPR</sequence>
<keyword evidence="4" id="KW-1185">Reference proteome</keyword>
<keyword evidence="2" id="KW-0472">Membrane</keyword>
<organism evidence="3 4">
    <name type="scientific">Enemella evansiae</name>
    <dbReference type="NCBI Taxonomy" id="2016499"/>
    <lineage>
        <taxon>Bacteria</taxon>
        <taxon>Bacillati</taxon>
        <taxon>Actinomycetota</taxon>
        <taxon>Actinomycetes</taxon>
        <taxon>Propionibacteriales</taxon>
        <taxon>Propionibacteriaceae</taxon>
        <taxon>Enemella</taxon>
    </lineage>
</organism>
<dbReference type="AlphaFoldDB" id="A0A255GUD4"/>
<proteinExistence type="predicted"/>
<gene>
    <name evidence="3" type="ORF">CGZ94_03795</name>
</gene>
<feature type="transmembrane region" description="Helical" evidence="2">
    <location>
        <begin position="6"/>
        <end position="32"/>
    </location>
</feature>
<feature type="transmembrane region" description="Helical" evidence="2">
    <location>
        <begin position="39"/>
        <end position="60"/>
    </location>
</feature>
<keyword evidence="2" id="KW-0812">Transmembrane</keyword>
<evidence type="ECO:0000256" key="1">
    <source>
        <dbReference type="SAM" id="MobiDB-lite"/>
    </source>
</evidence>
<protein>
    <submittedName>
        <fullName evidence="3">Uncharacterized protein</fullName>
    </submittedName>
</protein>
<evidence type="ECO:0000313" key="3">
    <source>
        <dbReference type="EMBL" id="OYO16764.1"/>
    </source>
</evidence>
<dbReference type="Proteomes" id="UP000215896">
    <property type="component" value="Unassembled WGS sequence"/>
</dbReference>
<keyword evidence="2" id="KW-1133">Transmembrane helix</keyword>
<reference evidence="3 4" key="1">
    <citation type="submission" date="2017-07" db="EMBL/GenBank/DDBJ databases">
        <title>Draft whole genome sequences of clinical Proprionibacteriaceae strains.</title>
        <authorList>
            <person name="Bernier A.-M."/>
            <person name="Bernard K."/>
            <person name="Domingo M.-C."/>
        </authorList>
    </citation>
    <scope>NUCLEOTIDE SEQUENCE [LARGE SCALE GENOMIC DNA]</scope>
    <source>
        <strain evidence="3 4">NML 030167</strain>
    </source>
</reference>
<evidence type="ECO:0000313" key="4">
    <source>
        <dbReference type="Proteomes" id="UP000215896"/>
    </source>
</evidence>